<evidence type="ECO:0000256" key="4">
    <source>
        <dbReference type="ARBA" id="ARBA00022692"/>
    </source>
</evidence>
<feature type="transmembrane region" description="Helical" evidence="8">
    <location>
        <begin position="103"/>
        <end position="120"/>
    </location>
</feature>
<evidence type="ECO:0000256" key="8">
    <source>
        <dbReference type="SAM" id="Phobius"/>
    </source>
</evidence>
<name>A0A0M4LXT5_9ACTN</name>
<dbReference type="GO" id="GO:0016758">
    <property type="term" value="F:hexosyltransferase activity"/>
    <property type="evidence" value="ECO:0007669"/>
    <property type="project" value="InterPro"/>
</dbReference>
<dbReference type="KEGG" id="cbq:AL705_00630"/>
<evidence type="ECO:0000313" key="10">
    <source>
        <dbReference type="Proteomes" id="UP000068137"/>
    </source>
</evidence>
<comment type="similarity">
    <text evidence="7">Belongs to the glycosyltransferase 87 family.</text>
</comment>
<feature type="transmembrane region" description="Helical" evidence="8">
    <location>
        <begin position="291"/>
        <end position="310"/>
    </location>
</feature>
<keyword evidence="6 8" id="KW-0472">Membrane</keyword>
<feature type="transmembrane region" description="Helical" evidence="8">
    <location>
        <begin position="264"/>
        <end position="284"/>
    </location>
</feature>
<dbReference type="Proteomes" id="UP000068137">
    <property type="component" value="Chromosome"/>
</dbReference>
<feature type="transmembrane region" description="Helical" evidence="8">
    <location>
        <begin position="177"/>
        <end position="201"/>
    </location>
</feature>
<evidence type="ECO:0000256" key="2">
    <source>
        <dbReference type="ARBA" id="ARBA00022475"/>
    </source>
</evidence>
<evidence type="ECO:0000256" key="1">
    <source>
        <dbReference type="ARBA" id="ARBA00004651"/>
    </source>
</evidence>
<keyword evidence="5 8" id="KW-1133">Transmembrane helix</keyword>
<feature type="transmembrane region" description="Helical" evidence="8">
    <location>
        <begin position="150"/>
        <end position="171"/>
    </location>
</feature>
<dbReference type="STRING" id="1528099.AL705_00630"/>
<dbReference type="AlphaFoldDB" id="A0A0M4LXT5"/>
<feature type="transmembrane region" description="Helical" evidence="8">
    <location>
        <begin position="372"/>
        <end position="390"/>
    </location>
</feature>
<sequence length="408" mass="45980">MALPASLSAAKEWDKDSLNRVLTVVFWPLAVLVMVHKVFIQAVNGYVTNDFAPVYAAVTKFLAGQPVYTDNYSFTNPHYLYAPSGSLLLSPFGLIGNETLSRWLFMGCNAVCIVLATMLLVKMFDYSLRGCALPLVLFFSFLSEGVTNTLVFSNINGVVYLCEVGFLYLLMRNKNMWAGVPLGLSLAIKPMLAPLLLLPLLLKRWQPFMAALFIPILLNAIGWVLAADPTVYWTRTFGYLGEVRDYYNNAIAGWLAYWGAPEPLVWIVRCAVILLGLATIILLQPYRSIDLRLWLTTTAGAALLIAFLGGALGQRYYSIMLIPMVMTIVSKASFLRNWPAWVAIYLVLEGSSWYSTRWYIYGRWIEYSRATIGWLLLLIIIFVVGLWRYLAAQKTHDPHYPLGRVAFF</sequence>
<evidence type="ECO:0000256" key="7">
    <source>
        <dbReference type="ARBA" id="ARBA00024033"/>
    </source>
</evidence>
<evidence type="ECO:0000313" key="9">
    <source>
        <dbReference type="EMBL" id="ALE18477.1"/>
    </source>
</evidence>
<keyword evidence="4 8" id="KW-0812">Transmembrane</keyword>
<comment type="subcellular location">
    <subcellularLocation>
        <location evidence="1">Cell membrane</location>
        <topology evidence="1">Multi-pass membrane protein</topology>
    </subcellularLocation>
</comment>
<evidence type="ECO:0000256" key="3">
    <source>
        <dbReference type="ARBA" id="ARBA00022679"/>
    </source>
</evidence>
<organism evidence="9 10">
    <name type="scientific">Lawsonella clevelandensis</name>
    <dbReference type="NCBI Taxonomy" id="1528099"/>
    <lineage>
        <taxon>Bacteria</taxon>
        <taxon>Bacillati</taxon>
        <taxon>Actinomycetota</taxon>
        <taxon>Actinomycetes</taxon>
        <taxon>Mycobacteriales</taxon>
        <taxon>Lawsonellaceae</taxon>
        <taxon>Lawsonella</taxon>
    </lineage>
</organism>
<accession>A0A0M4LXT5</accession>
<feature type="transmembrane region" description="Helical" evidence="8">
    <location>
        <begin position="341"/>
        <end position="360"/>
    </location>
</feature>
<evidence type="ECO:0008006" key="11">
    <source>
        <dbReference type="Google" id="ProtNLM"/>
    </source>
</evidence>
<dbReference type="Pfam" id="PF09594">
    <property type="entry name" value="GT87"/>
    <property type="match status" value="1"/>
</dbReference>
<keyword evidence="2" id="KW-1003">Cell membrane</keyword>
<proteinExistence type="inferred from homology"/>
<gene>
    <name evidence="9" type="ORF">AL705_00630</name>
</gene>
<reference evidence="9 10" key="1">
    <citation type="journal article" date="2015" name="Genome Announc.">
        <title>Complete Genome Sequences for Two Strains of a Novel Fastidious, Partially Acid-Fast, Gram-Positive Corynebacterineae Bacterium, Derived from Human Clinical Samples.</title>
        <authorList>
            <person name="Nicholson A.C."/>
            <person name="Bell M."/>
            <person name="Humrighouse B.W."/>
            <person name="McQuiston J.R."/>
        </authorList>
    </citation>
    <scope>NUCLEOTIDE SEQUENCE [LARGE SCALE GENOMIC DNA]</scope>
    <source>
        <strain evidence="9 10">X1698</strain>
    </source>
</reference>
<keyword evidence="3" id="KW-0808">Transferase</keyword>
<evidence type="ECO:0000256" key="5">
    <source>
        <dbReference type="ARBA" id="ARBA00022989"/>
    </source>
</evidence>
<protein>
    <recommendedName>
        <fullName evidence="11">Alpha-(1-&gt;3)-arabinofuranosyltransferase</fullName>
    </recommendedName>
</protein>
<dbReference type="OrthoDB" id="5175994at2"/>
<feature type="transmembrane region" description="Helical" evidence="8">
    <location>
        <begin position="208"/>
        <end position="226"/>
    </location>
</feature>
<feature type="transmembrane region" description="Helical" evidence="8">
    <location>
        <begin position="78"/>
        <end position="96"/>
    </location>
</feature>
<dbReference type="RefSeq" id="WP_053961362.1">
    <property type="nucleotide sequence ID" value="NZ_CP012390.1"/>
</dbReference>
<dbReference type="GO" id="GO:0005886">
    <property type="term" value="C:plasma membrane"/>
    <property type="evidence" value="ECO:0007669"/>
    <property type="project" value="UniProtKB-SubCell"/>
</dbReference>
<evidence type="ECO:0000256" key="6">
    <source>
        <dbReference type="ARBA" id="ARBA00023136"/>
    </source>
</evidence>
<feature type="transmembrane region" description="Helical" evidence="8">
    <location>
        <begin position="21"/>
        <end position="40"/>
    </location>
</feature>
<dbReference type="InterPro" id="IPR018584">
    <property type="entry name" value="GT87"/>
</dbReference>
<dbReference type="EMBL" id="CP012390">
    <property type="protein sequence ID" value="ALE18477.1"/>
    <property type="molecule type" value="Genomic_DNA"/>
</dbReference>